<dbReference type="AlphaFoldDB" id="A0A415FA54"/>
<protein>
    <submittedName>
        <fullName evidence="2">Terminase</fullName>
    </submittedName>
</protein>
<name>A0A415FA54_9BACT</name>
<evidence type="ECO:0000259" key="1">
    <source>
        <dbReference type="Pfam" id="PF06056"/>
    </source>
</evidence>
<evidence type="ECO:0000313" key="3">
    <source>
        <dbReference type="Proteomes" id="UP000286211"/>
    </source>
</evidence>
<dbReference type="EMBL" id="QRNB01000001">
    <property type="protein sequence ID" value="RHK13165.1"/>
    <property type="molecule type" value="Genomic_DNA"/>
</dbReference>
<proteinExistence type="predicted"/>
<comment type="caution">
    <text evidence="2">The sequence shown here is derived from an EMBL/GenBank/DDBJ whole genome shotgun (WGS) entry which is preliminary data.</text>
</comment>
<dbReference type="Pfam" id="PF06056">
    <property type="entry name" value="Terminase_5"/>
    <property type="match status" value="1"/>
</dbReference>
<feature type="domain" description="Terminase ATPase subunit N-terminal" evidence="1">
    <location>
        <begin position="10"/>
        <end position="56"/>
    </location>
</feature>
<evidence type="ECO:0000313" key="2">
    <source>
        <dbReference type="EMBL" id="RHK13165.1"/>
    </source>
</evidence>
<reference evidence="2 3" key="1">
    <citation type="submission" date="2018-08" db="EMBL/GenBank/DDBJ databases">
        <title>A genome reference for cultivated species of the human gut microbiota.</title>
        <authorList>
            <person name="Zou Y."/>
            <person name="Xue W."/>
            <person name="Luo G."/>
        </authorList>
    </citation>
    <scope>NUCLEOTIDE SEQUENCE [LARGE SCALE GENOMIC DNA]</scope>
    <source>
        <strain evidence="2 3">AF46-2NS</strain>
    </source>
</reference>
<sequence>MTKAELEKKKKLARTLYMAGKDQNEIADQIDISRQTLSKWANQEGWKEQRAATSVTRPELVNKLLHSIDTLITDVNASGDAAKIAGLGDKLAKMSAVIEKLDKKASVVDAIEVFMAFSKWMQFRAQNDPNITLELLKTFNYYQDLFISDKMQKGFSCDL</sequence>
<dbReference type="InterPro" id="IPR010332">
    <property type="entry name" value="ATPase_terminase-su_N"/>
</dbReference>
<dbReference type="Gene3D" id="1.10.10.60">
    <property type="entry name" value="Homeodomain-like"/>
    <property type="match status" value="1"/>
</dbReference>
<organism evidence="2 3">
    <name type="scientific">Segatella copri</name>
    <dbReference type="NCBI Taxonomy" id="165179"/>
    <lineage>
        <taxon>Bacteria</taxon>
        <taxon>Pseudomonadati</taxon>
        <taxon>Bacteroidota</taxon>
        <taxon>Bacteroidia</taxon>
        <taxon>Bacteroidales</taxon>
        <taxon>Prevotellaceae</taxon>
        <taxon>Segatella</taxon>
    </lineage>
</organism>
<dbReference type="Proteomes" id="UP000286211">
    <property type="component" value="Unassembled WGS sequence"/>
</dbReference>
<accession>A0A415FA54</accession>
<gene>
    <name evidence="2" type="ORF">DW079_00370</name>
</gene>